<dbReference type="CDD" id="cd24032">
    <property type="entry name" value="ASKHA_NBD_TsaB"/>
    <property type="match status" value="1"/>
</dbReference>
<dbReference type="NCBIfam" id="TIGR03725">
    <property type="entry name" value="T6A_YeaZ"/>
    <property type="match status" value="1"/>
</dbReference>
<evidence type="ECO:0000313" key="6">
    <source>
        <dbReference type="Proteomes" id="UP000815846"/>
    </source>
</evidence>
<evidence type="ECO:0000313" key="5">
    <source>
        <dbReference type="EMBL" id="TYK64434.1"/>
    </source>
</evidence>
<reference evidence="5 6" key="1">
    <citation type="submission" date="2019-08" db="EMBL/GenBank/DDBJ databases">
        <title>Microbe sample from Colwellia echini.</title>
        <authorList>
            <person name="Christiansen L."/>
            <person name="Pathiraja D."/>
            <person name="Schultz-Johansen M."/>
            <person name="Choi I.-G."/>
            <person name="Stougaard P."/>
        </authorList>
    </citation>
    <scope>NUCLEOTIDE SEQUENCE [LARGE SCALE GENOMIC DNA]</scope>
    <source>
        <strain evidence="5 6">A3</strain>
    </source>
</reference>
<keyword evidence="6" id="KW-1185">Reference proteome</keyword>
<evidence type="ECO:0000256" key="2">
    <source>
        <dbReference type="ARBA" id="ARBA00019012"/>
    </source>
</evidence>
<dbReference type="Gene3D" id="3.30.420.40">
    <property type="match status" value="2"/>
</dbReference>
<protein>
    <recommendedName>
        <fullName evidence="2">tRNA threonylcarbamoyladenosine biosynthesis protein TsaB</fullName>
    </recommendedName>
    <alternativeName>
        <fullName evidence="3">t(6)A37 threonylcarbamoyladenosine biosynthesis protein TsaB</fullName>
    </alternativeName>
</protein>
<dbReference type="Proteomes" id="UP000815846">
    <property type="component" value="Unassembled WGS sequence"/>
</dbReference>
<dbReference type="PANTHER" id="PTHR11735">
    <property type="entry name" value="TRNA N6-ADENOSINE THREONYLCARBAMOYLTRANSFERASE"/>
    <property type="match status" value="1"/>
</dbReference>
<comment type="caution">
    <text evidence="5">The sequence shown here is derived from an EMBL/GenBank/DDBJ whole genome shotgun (WGS) entry which is preliminary data.</text>
</comment>
<evidence type="ECO:0000259" key="4">
    <source>
        <dbReference type="Pfam" id="PF00814"/>
    </source>
</evidence>
<accession>A0ABY3MTH8</accession>
<dbReference type="SUPFAM" id="SSF53067">
    <property type="entry name" value="Actin-like ATPase domain"/>
    <property type="match status" value="2"/>
</dbReference>
<proteinExistence type="inferred from homology"/>
<dbReference type="InterPro" id="IPR043129">
    <property type="entry name" value="ATPase_NBD"/>
</dbReference>
<evidence type="ECO:0000256" key="3">
    <source>
        <dbReference type="ARBA" id="ARBA00032446"/>
    </source>
</evidence>
<feature type="domain" description="Gcp-like" evidence="4">
    <location>
        <begin position="29"/>
        <end position="149"/>
    </location>
</feature>
<evidence type="ECO:0000256" key="1">
    <source>
        <dbReference type="ARBA" id="ARBA00010493"/>
    </source>
</evidence>
<dbReference type="PANTHER" id="PTHR11735:SF11">
    <property type="entry name" value="TRNA THREONYLCARBAMOYLADENOSINE BIOSYNTHESIS PROTEIN TSAB"/>
    <property type="match status" value="1"/>
</dbReference>
<dbReference type="EMBL" id="PJAI02000026">
    <property type="protein sequence ID" value="TYK64434.1"/>
    <property type="molecule type" value="Genomic_DNA"/>
</dbReference>
<comment type="similarity">
    <text evidence="1">Belongs to the KAE1 / TsaD family. TsaB subfamily.</text>
</comment>
<name>A0ABY3MTH8_9GAMM</name>
<dbReference type="RefSeq" id="WP_101342970.1">
    <property type="nucleotide sequence ID" value="NZ_PJAI02000026.1"/>
</dbReference>
<gene>
    <name evidence="5" type="primary">tsaB</name>
    <name evidence="5" type="ORF">CWS31_015810</name>
</gene>
<dbReference type="InterPro" id="IPR000905">
    <property type="entry name" value="Gcp-like_dom"/>
</dbReference>
<dbReference type="InterPro" id="IPR022496">
    <property type="entry name" value="T6A_TsaB"/>
</dbReference>
<sequence length="240" mass="25860">MNYLALDASTEACSVALEVNGKMFSRYELCPQSHSLRLLPMIDDVLQEANIKLTELDGLIFGQGPGSFTGVRIGVGVAQGLAFSANLPVVGVSSLQAMAQSAFLTHGETKVVAAIDARMAEVYNGYFELDENNIMQEKQSEAVTPPEQLDAHLSSVVKSTFYAVGTGWDAYFEKPNEALGEKLVALKSNQGSPEILFPTAEAMLVIGKTKLEQGQGVTAENAQPVYVRDTVSWKKLPGKE</sequence>
<dbReference type="Pfam" id="PF00814">
    <property type="entry name" value="TsaD"/>
    <property type="match status" value="1"/>
</dbReference>
<organism evidence="5 6">
    <name type="scientific">Colwellia echini</name>
    <dbReference type="NCBI Taxonomy" id="1982103"/>
    <lineage>
        <taxon>Bacteria</taxon>
        <taxon>Pseudomonadati</taxon>
        <taxon>Pseudomonadota</taxon>
        <taxon>Gammaproteobacteria</taxon>
        <taxon>Alteromonadales</taxon>
        <taxon>Colwelliaceae</taxon>
        <taxon>Colwellia</taxon>
    </lineage>
</organism>